<accession>A0ABP2DNW6</accession>
<dbReference type="EMBL" id="ACFT01000004">
    <property type="protein sequence ID" value="EEF16056.1"/>
    <property type="molecule type" value="Genomic_DNA"/>
</dbReference>
<dbReference type="Proteomes" id="UP000003394">
    <property type="component" value="Unassembled WGS sequence"/>
</dbReference>
<evidence type="ECO:0000313" key="2">
    <source>
        <dbReference type="EMBL" id="EEF16056.1"/>
    </source>
</evidence>
<protein>
    <submittedName>
        <fullName evidence="2">Uncharacterized protein</fullName>
    </submittedName>
</protein>
<gene>
    <name evidence="2" type="ORF">AM202_0167</name>
</gene>
<comment type="caution">
    <text evidence="2">The sequence shown here is derived from an EMBL/GenBank/DDBJ whole genome shotgun (WGS) entry which is preliminary data.</text>
</comment>
<evidence type="ECO:0000313" key="3">
    <source>
        <dbReference type="Proteomes" id="UP000003394"/>
    </source>
</evidence>
<name>A0ABP2DNW6_9PAST</name>
<sequence length="102" mass="11132">MTKKNMTTLAFPSCHNSFTVCQKLSGALTSIFCNSCKAFSAFFANEAILTAIALIAIKSDPKENNTMPTFSRLQFGFSNSGNPKSAKERKSTVGVRFLKNPK</sequence>
<feature type="region of interest" description="Disordered" evidence="1">
    <location>
        <begin position="78"/>
        <end position="102"/>
    </location>
</feature>
<organism evidence="2 3">
    <name type="scientific">Actinobacillus minor 202</name>
    <dbReference type="NCBI Taxonomy" id="591023"/>
    <lineage>
        <taxon>Bacteria</taxon>
        <taxon>Pseudomonadati</taxon>
        <taxon>Pseudomonadota</taxon>
        <taxon>Gammaproteobacteria</taxon>
        <taxon>Pasteurellales</taxon>
        <taxon>Pasteurellaceae</taxon>
        <taxon>Actinobacillus</taxon>
    </lineage>
</organism>
<proteinExistence type="predicted"/>
<reference evidence="2 3" key="1">
    <citation type="journal article" date="2010" name="Vet. Microbiol.">
        <title>Production of haemolysins by strains of the Actinobacillus minor/porcitonsillarum complex.</title>
        <authorList>
            <person name="Arya G."/>
            <person name="Niven D.F."/>
        </authorList>
    </citation>
    <scope>NUCLEOTIDE SEQUENCE [LARGE SCALE GENOMIC DNA]</scope>
    <source>
        <strain evidence="3">strain 202</strain>
    </source>
</reference>
<keyword evidence="3" id="KW-1185">Reference proteome</keyword>
<evidence type="ECO:0000256" key="1">
    <source>
        <dbReference type="SAM" id="MobiDB-lite"/>
    </source>
</evidence>